<evidence type="ECO:0000256" key="4">
    <source>
        <dbReference type="RuleBase" id="RU362110"/>
    </source>
</evidence>
<keyword evidence="3 4" id="KW-0326">Glycosidase</keyword>
<gene>
    <name evidence="8" type="ORF">PQO03_18105</name>
</gene>
<dbReference type="InterPro" id="IPR013320">
    <property type="entry name" value="ConA-like_dom_sf"/>
</dbReference>
<comment type="similarity">
    <text evidence="1 4">Belongs to the glycosyl hydrolase 32 family.</text>
</comment>
<keyword evidence="2 4" id="KW-0378">Hydrolase</keyword>
<accession>A0ABY7VUK5</accession>
<name>A0ABY7VUK5_9BACT</name>
<feature type="domain" description="Glycosyl hydrolase family 32 C-terminal" evidence="7">
    <location>
        <begin position="531"/>
        <end position="659"/>
    </location>
</feature>
<dbReference type="InterPro" id="IPR023296">
    <property type="entry name" value="Glyco_hydro_beta-prop_sf"/>
</dbReference>
<dbReference type="InterPro" id="IPR013148">
    <property type="entry name" value="Glyco_hydro_32_N"/>
</dbReference>
<sequence length="699" mass="78232">MKMKLAIFAITLAGTTAFAGSELLFENSDFEKGTLENWTAEGDAMSMQPTKGDQLAARKEGTSNIQGEYWIGTAEKYDGKSGKPGAMRHHAPTGKLLSKEFTITKPYITFRIGGGPDYQQLNVGLIVDGKELVGAADTTPRSSDTLTAVSLDVKSLMGKKTQLIISDQSKVRFGYISADDFRASDEKIGVVYTPIERPKVKDSDSTFPYYKRVGYDQDIRPQFHFTSRMGWLNDPNGLVYYDGEWHMYFQHYAKGNLGGTKSWGNSVSTDLVHWTQLPHAITPYAKVDGSKGAHAIWSGSAVVDKFNALGKQKNDVKTLFALYSATSEKFFQAGAYSTDRGRTWTKVNDGKPLIPHQEGLYKGQRDPRIFYYAPGKFYVTIMMVGGKDRAARLWKSTDLLNWKQFLDIPNKSAECLDMYCLPVDGDKNNMKWVISSAQTFYEVGDFDGDKWTGFGNKDKKVFRFDHGTNYYAAQTFTNGPDGRVVQVGWMNTRDLFTKAKMPFTQQMSTLVDLSLRTTPDGIRMFRNPVKEIESLYTKSETLKNISAKEANAKLASLSPELIDMTVEFAPSGSFDLNVRGEKITYNAKNKVIIFTNMTRKARIAAKNAEIAKLPKEKQKYEKDDSTRHIPAPTVDGKVIIRTLIDKASVEVFINNGQVAGSFVTLIDKDNRKIAIEGDDAMKFDSIIVHELKSAWDHVK</sequence>
<dbReference type="Gene3D" id="2.60.120.560">
    <property type="entry name" value="Exo-inulinase, domain 1"/>
    <property type="match status" value="1"/>
</dbReference>
<keyword evidence="9" id="KW-1185">Reference proteome</keyword>
<evidence type="ECO:0000313" key="8">
    <source>
        <dbReference type="EMBL" id="WDE97742.1"/>
    </source>
</evidence>
<protein>
    <submittedName>
        <fullName evidence="8">Glycoside hydrolase family 32 protein</fullName>
    </submittedName>
</protein>
<dbReference type="Pfam" id="PF00251">
    <property type="entry name" value="Glyco_hydro_32N"/>
    <property type="match status" value="1"/>
</dbReference>
<dbReference type="Pfam" id="PF08244">
    <property type="entry name" value="Glyco_hydro_32C"/>
    <property type="match status" value="1"/>
</dbReference>
<evidence type="ECO:0000313" key="9">
    <source>
        <dbReference type="Proteomes" id="UP001214250"/>
    </source>
</evidence>
<dbReference type="SMART" id="SM00640">
    <property type="entry name" value="Glyco_32"/>
    <property type="match status" value="1"/>
</dbReference>
<dbReference type="RefSeq" id="WP_274152314.1">
    <property type="nucleotide sequence ID" value="NZ_CP117812.1"/>
</dbReference>
<dbReference type="SUPFAM" id="SSF75005">
    <property type="entry name" value="Arabinanase/levansucrase/invertase"/>
    <property type="match status" value="1"/>
</dbReference>
<dbReference type="Proteomes" id="UP001214250">
    <property type="component" value="Chromosome 2"/>
</dbReference>
<dbReference type="GO" id="GO:0016787">
    <property type="term" value="F:hydrolase activity"/>
    <property type="evidence" value="ECO:0007669"/>
    <property type="project" value="UniProtKB-KW"/>
</dbReference>
<evidence type="ECO:0000256" key="5">
    <source>
        <dbReference type="SAM" id="SignalP"/>
    </source>
</evidence>
<dbReference type="PANTHER" id="PTHR42800:SF1">
    <property type="entry name" value="EXOINULINASE INUD (AFU_ORTHOLOGUE AFUA_5G00480)"/>
    <property type="match status" value="1"/>
</dbReference>
<evidence type="ECO:0000259" key="7">
    <source>
        <dbReference type="Pfam" id="PF08244"/>
    </source>
</evidence>
<dbReference type="Gene3D" id="2.115.10.20">
    <property type="entry name" value="Glycosyl hydrolase domain, family 43"/>
    <property type="match status" value="1"/>
</dbReference>
<dbReference type="SUPFAM" id="SSF49899">
    <property type="entry name" value="Concanavalin A-like lectins/glucanases"/>
    <property type="match status" value="1"/>
</dbReference>
<evidence type="ECO:0000256" key="2">
    <source>
        <dbReference type="ARBA" id="ARBA00022801"/>
    </source>
</evidence>
<organism evidence="8 9">
    <name type="scientific">Lentisphaera profundi</name>
    <dbReference type="NCBI Taxonomy" id="1658616"/>
    <lineage>
        <taxon>Bacteria</taxon>
        <taxon>Pseudomonadati</taxon>
        <taxon>Lentisphaerota</taxon>
        <taxon>Lentisphaeria</taxon>
        <taxon>Lentisphaerales</taxon>
        <taxon>Lentisphaeraceae</taxon>
        <taxon>Lentisphaera</taxon>
    </lineage>
</organism>
<feature type="chain" id="PRO_5045347475" evidence="5">
    <location>
        <begin position="20"/>
        <end position="699"/>
    </location>
</feature>
<proteinExistence type="inferred from homology"/>
<evidence type="ECO:0000256" key="3">
    <source>
        <dbReference type="ARBA" id="ARBA00023295"/>
    </source>
</evidence>
<evidence type="ECO:0000259" key="6">
    <source>
        <dbReference type="Pfam" id="PF00251"/>
    </source>
</evidence>
<reference evidence="8 9" key="1">
    <citation type="submission" date="2023-02" db="EMBL/GenBank/DDBJ databases">
        <title>Genome sequence of Lentisphaera profundi SAORIC-696.</title>
        <authorList>
            <person name="Kim e."/>
            <person name="Cho J.-C."/>
            <person name="Choi A."/>
            <person name="Kang I."/>
        </authorList>
    </citation>
    <scope>NUCLEOTIDE SEQUENCE [LARGE SCALE GENOMIC DNA]</scope>
    <source>
        <strain evidence="8 9">SAORIC-696</strain>
    </source>
</reference>
<dbReference type="InterPro" id="IPR001362">
    <property type="entry name" value="Glyco_hydro_32"/>
</dbReference>
<dbReference type="InterPro" id="IPR013189">
    <property type="entry name" value="Glyco_hydro_32_C"/>
</dbReference>
<feature type="domain" description="Glycosyl hydrolase family 32 N-terminal" evidence="6">
    <location>
        <begin position="224"/>
        <end position="517"/>
    </location>
</feature>
<feature type="signal peptide" evidence="5">
    <location>
        <begin position="1"/>
        <end position="19"/>
    </location>
</feature>
<keyword evidence="5" id="KW-0732">Signal</keyword>
<dbReference type="PANTHER" id="PTHR42800">
    <property type="entry name" value="EXOINULINASE INUD (AFU_ORTHOLOGUE AFUA_5G00480)"/>
    <property type="match status" value="1"/>
</dbReference>
<dbReference type="CDD" id="cd18622">
    <property type="entry name" value="GH32_Inu-like"/>
    <property type="match status" value="1"/>
</dbReference>
<dbReference type="EMBL" id="CP117812">
    <property type="protein sequence ID" value="WDE97742.1"/>
    <property type="molecule type" value="Genomic_DNA"/>
</dbReference>
<evidence type="ECO:0000256" key="1">
    <source>
        <dbReference type="ARBA" id="ARBA00009902"/>
    </source>
</evidence>